<dbReference type="GO" id="GO:0006289">
    <property type="term" value="P:nucleotide-excision repair"/>
    <property type="evidence" value="ECO:0007669"/>
    <property type="project" value="InterPro"/>
</dbReference>
<dbReference type="GO" id="GO:0009380">
    <property type="term" value="C:excinuclease repair complex"/>
    <property type="evidence" value="ECO:0007669"/>
    <property type="project" value="InterPro"/>
</dbReference>
<reference evidence="19" key="1">
    <citation type="submission" date="2017-09" db="EMBL/GenBank/DDBJ databases">
        <title>Depth-based differentiation of microbial function through sediment-hosted aquifers and enrichment of novel symbionts in the deep terrestrial subsurface.</title>
        <authorList>
            <person name="Probst A.J."/>
            <person name="Ladd B."/>
            <person name="Jarett J.K."/>
            <person name="Geller-Mcgrath D.E."/>
            <person name="Sieber C.M.K."/>
            <person name="Emerson J.B."/>
            <person name="Anantharaman K."/>
            <person name="Thomas B.C."/>
            <person name="Malmstrom R."/>
            <person name="Stieglmeier M."/>
            <person name="Klingl A."/>
            <person name="Woyke T."/>
            <person name="Ryan C.M."/>
            <person name="Banfield J.F."/>
        </authorList>
    </citation>
    <scope>NUCLEOTIDE SEQUENCE [LARGE SCALE GENOMIC DNA]</scope>
</reference>
<dbReference type="Pfam" id="PF17760">
    <property type="entry name" value="UvrA_inter"/>
    <property type="match status" value="1"/>
</dbReference>
<dbReference type="GO" id="GO:0003677">
    <property type="term" value="F:DNA binding"/>
    <property type="evidence" value="ECO:0007669"/>
    <property type="project" value="UniProtKB-KW"/>
</dbReference>
<dbReference type="NCBIfam" id="TIGR00630">
    <property type="entry name" value="uvra"/>
    <property type="match status" value="1"/>
</dbReference>
<dbReference type="Proteomes" id="UP000228781">
    <property type="component" value="Unassembled WGS sequence"/>
</dbReference>
<evidence type="ECO:0000313" key="18">
    <source>
        <dbReference type="EMBL" id="PJC22767.1"/>
    </source>
</evidence>
<evidence type="ECO:0000256" key="5">
    <source>
        <dbReference type="ARBA" id="ARBA00022741"/>
    </source>
</evidence>
<evidence type="ECO:0000256" key="14">
    <source>
        <dbReference type="ARBA" id="ARBA00038000"/>
    </source>
</evidence>
<dbReference type="NCBIfam" id="NF001503">
    <property type="entry name" value="PRK00349.1"/>
    <property type="match status" value="1"/>
</dbReference>
<keyword evidence="3" id="KW-0479">Metal-binding</keyword>
<evidence type="ECO:0000256" key="2">
    <source>
        <dbReference type="ARBA" id="ARBA00022490"/>
    </source>
</evidence>
<comment type="subcellular location">
    <subcellularLocation>
        <location evidence="1">Cytoplasm</location>
    </subcellularLocation>
</comment>
<evidence type="ECO:0000256" key="1">
    <source>
        <dbReference type="ARBA" id="ARBA00004496"/>
    </source>
</evidence>
<keyword evidence="6" id="KW-0227">DNA damage</keyword>
<keyword evidence="12" id="KW-0238">DNA-binding</keyword>
<dbReference type="GO" id="GO:0005524">
    <property type="term" value="F:ATP binding"/>
    <property type="evidence" value="ECO:0007669"/>
    <property type="project" value="UniProtKB-KW"/>
</dbReference>
<evidence type="ECO:0000256" key="15">
    <source>
        <dbReference type="ARBA" id="ARBA00039316"/>
    </source>
</evidence>
<dbReference type="InterPro" id="IPR027417">
    <property type="entry name" value="P-loop_NTPase"/>
</dbReference>
<evidence type="ECO:0000256" key="7">
    <source>
        <dbReference type="ARBA" id="ARBA00022769"/>
    </source>
</evidence>
<keyword evidence="8" id="KW-0863">Zinc-finger</keyword>
<evidence type="ECO:0000256" key="12">
    <source>
        <dbReference type="ARBA" id="ARBA00023125"/>
    </source>
</evidence>
<dbReference type="InterPro" id="IPR041102">
    <property type="entry name" value="UvrA_inter"/>
</dbReference>
<dbReference type="PROSITE" id="PS50893">
    <property type="entry name" value="ABC_TRANSPORTER_2"/>
    <property type="match status" value="1"/>
</dbReference>
<keyword evidence="5" id="KW-0547">Nucleotide-binding</keyword>
<dbReference type="CDD" id="cd03271">
    <property type="entry name" value="ABC_UvrA_II"/>
    <property type="match status" value="1"/>
</dbReference>
<dbReference type="Gene3D" id="1.10.8.280">
    <property type="entry name" value="ABC transporter ATPase domain-like"/>
    <property type="match status" value="1"/>
</dbReference>
<evidence type="ECO:0000313" key="19">
    <source>
        <dbReference type="Proteomes" id="UP000228781"/>
    </source>
</evidence>
<name>A0A2M8EJA1_UNCKA</name>
<comment type="similarity">
    <text evidence="14">Belongs to the ABC transporter superfamily. UvrA family.</text>
</comment>
<protein>
    <recommendedName>
        <fullName evidence="15">UvrABC system protein A</fullName>
    </recommendedName>
    <alternativeName>
        <fullName evidence="16">Excinuclease ABC subunit A</fullName>
    </alternativeName>
</protein>
<dbReference type="AlphaFoldDB" id="A0A2M8EJA1"/>
<gene>
    <name evidence="18" type="ORF">CO059_01710</name>
</gene>
<sequence>MIDKIIIKGARQHNLKNINLEIPKNKMVVVTGISGSGKSSLAFDTIYAEGQRRYVESLSAYARQFLGVMDKPDVDSIEGLSPSISIDQKSPSQNPRSTVGTITEVYDLLRLLFARIGHPHCPNCALEITRLSIDEIVERIFIKIKEEAKGASPKTFALLSPIVRQKKGEFKELILNLRSKGFTKIRIDGREMEITEDLILIKTNKHDIEVAVDRFPILPKDLRNEIFAANIKSKVTTAVSQALSLSDGLVILSTKGGLASGQKTTENDGDEHLFSEKFSCPNCNLSLPEIEPRMFSFNSPLGACPTCNGIGTIFKIDPETILNKNLTINEGGIKPFSALFFHETWYARLVKTVCQEEGIDLDTPIGELPQDKLNLLLYGPGKVYHVFGKNRFGRETSIWEHFNGIIPELERRYFGSGASKASGWRSASFGSEGETASAIKHYMREEICKDCGGARLNRQMLSITVDNLNITEVSDLSISDLLPYLKMLPEKLNQYEGEVAKPILKEAATRLTFLNNVGLSYLTISRPARTLASGELQRIRLASQIGTGLTGVLYVLDEPSVGLHPRDMGALITTLQNLRDLGNTLIVVEHDRDTMEAADHLIELGPAAGREGGRVVFEGTVSAIKRKRDSLTGQFLANRRQVKIEKPDLVAGRGTLVLEGVAHHNLKRIKVGIPLGNLVVVTGVSGSGKSSLVVETLYPALKYQLGGYVAEQIGEFKNLLGFENLRRVYLVDQSPIGRTPRSNPATYVGFFDDVREIFATTPDAKGRGFKKGRFSFNLKGGRCEKCEGGGLIKVEMQFLADVYVTCDVCEGRRYNEETLEVKYKGKTIFEVLKMTVDEAVEFFKNHPRLYKKLCFLKDVGLGYIELGQPAPTFSGGEAQRIKLVNELSRREAGDTLYILDEPTTGLHFFDIEKLMRALYRLVEGGNTVVVIEHNPEVVKNCQWIIDLGPEGGDRGGYVVYQGPLEGITRVKESHTGRYLKHYLKKQ</sequence>
<dbReference type="GO" id="GO:0016887">
    <property type="term" value="F:ATP hydrolysis activity"/>
    <property type="evidence" value="ECO:0007669"/>
    <property type="project" value="InterPro"/>
</dbReference>
<dbReference type="GO" id="GO:0004518">
    <property type="term" value="F:nuclease activity"/>
    <property type="evidence" value="ECO:0007669"/>
    <property type="project" value="UniProtKB-KW"/>
</dbReference>
<evidence type="ECO:0000256" key="6">
    <source>
        <dbReference type="ARBA" id="ARBA00022763"/>
    </source>
</evidence>
<evidence type="ECO:0000256" key="3">
    <source>
        <dbReference type="ARBA" id="ARBA00022723"/>
    </source>
</evidence>
<dbReference type="Pfam" id="PF17755">
    <property type="entry name" value="UvrA_DNA-bind"/>
    <property type="match status" value="1"/>
</dbReference>
<dbReference type="PANTHER" id="PTHR43152">
    <property type="entry name" value="UVRABC SYSTEM PROTEIN A"/>
    <property type="match status" value="1"/>
</dbReference>
<keyword evidence="9" id="KW-0862">Zinc</keyword>
<evidence type="ECO:0000259" key="17">
    <source>
        <dbReference type="PROSITE" id="PS50893"/>
    </source>
</evidence>
<evidence type="ECO:0000256" key="13">
    <source>
        <dbReference type="ARBA" id="ARBA00023204"/>
    </source>
</evidence>
<organism evidence="18 19">
    <name type="scientific">candidate division WWE3 bacterium CG_4_9_14_0_2_um_filter_48_10</name>
    <dbReference type="NCBI Taxonomy" id="1975078"/>
    <lineage>
        <taxon>Bacteria</taxon>
        <taxon>Katanobacteria</taxon>
    </lineage>
</organism>
<dbReference type="CDD" id="cd03270">
    <property type="entry name" value="ABC_UvrA_I"/>
    <property type="match status" value="1"/>
</dbReference>
<evidence type="ECO:0000256" key="9">
    <source>
        <dbReference type="ARBA" id="ARBA00022833"/>
    </source>
</evidence>
<dbReference type="FunFam" id="1.20.1580.10:FF:000002">
    <property type="entry name" value="UvrABC system protein A"/>
    <property type="match status" value="1"/>
</dbReference>
<evidence type="ECO:0000256" key="11">
    <source>
        <dbReference type="ARBA" id="ARBA00022881"/>
    </source>
</evidence>
<keyword evidence="7" id="KW-0228">DNA excision</keyword>
<keyword evidence="4" id="KW-0677">Repeat</keyword>
<dbReference type="Gene3D" id="3.30.190.20">
    <property type="match status" value="1"/>
</dbReference>
<dbReference type="PROSITE" id="PS00211">
    <property type="entry name" value="ABC_TRANSPORTER_1"/>
    <property type="match status" value="2"/>
</dbReference>
<dbReference type="InterPro" id="IPR017871">
    <property type="entry name" value="ABC_transporter-like_CS"/>
</dbReference>
<evidence type="ECO:0000256" key="16">
    <source>
        <dbReference type="ARBA" id="ARBA00042156"/>
    </source>
</evidence>
<dbReference type="EMBL" id="PFSK01000020">
    <property type="protein sequence ID" value="PJC22767.1"/>
    <property type="molecule type" value="Genomic_DNA"/>
</dbReference>
<dbReference type="GO" id="GO:0005737">
    <property type="term" value="C:cytoplasm"/>
    <property type="evidence" value="ECO:0007669"/>
    <property type="project" value="UniProtKB-SubCell"/>
</dbReference>
<evidence type="ECO:0000256" key="10">
    <source>
        <dbReference type="ARBA" id="ARBA00022840"/>
    </source>
</evidence>
<dbReference type="PANTHER" id="PTHR43152:SF3">
    <property type="entry name" value="UVRABC SYSTEM PROTEIN A"/>
    <property type="match status" value="1"/>
</dbReference>
<proteinExistence type="inferred from homology"/>
<keyword evidence="13" id="KW-0234">DNA repair</keyword>
<dbReference type="InterPro" id="IPR041552">
    <property type="entry name" value="UvrA_DNA-bd"/>
</dbReference>
<dbReference type="Gene3D" id="1.20.1580.10">
    <property type="entry name" value="ABC transporter ATPase like domain"/>
    <property type="match status" value="3"/>
</dbReference>
<feature type="domain" description="ABC transporter" evidence="17">
    <location>
        <begin position="644"/>
        <end position="974"/>
    </location>
</feature>
<keyword evidence="10" id="KW-0067">ATP-binding</keyword>
<comment type="caution">
    <text evidence="18">The sequence shown here is derived from an EMBL/GenBank/DDBJ whole genome shotgun (WGS) entry which is preliminary data.</text>
</comment>
<keyword evidence="11" id="KW-0267">Excision nuclease</keyword>
<dbReference type="Gene3D" id="3.40.50.300">
    <property type="entry name" value="P-loop containing nucleotide triphosphate hydrolases"/>
    <property type="match status" value="3"/>
</dbReference>
<dbReference type="InterPro" id="IPR004602">
    <property type="entry name" value="UvrA"/>
</dbReference>
<accession>A0A2M8EJA1</accession>
<evidence type="ECO:0000256" key="4">
    <source>
        <dbReference type="ARBA" id="ARBA00022737"/>
    </source>
</evidence>
<dbReference type="GO" id="GO:0008270">
    <property type="term" value="F:zinc ion binding"/>
    <property type="evidence" value="ECO:0007669"/>
    <property type="project" value="UniProtKB-KW"/>
</dbReference>
<dbReference type="SUPFAM" id="SSF52540">
    <property type="entry name" value="P-loop containing nucleoside triphosphate hydrolases"/>
    <property type="match status" value="2"/>
</dbReference>
<keyword evidence="2" id="KW-0963">Cytoplasm</keyword>
<evidence type="ECO:0000256" key="8">
    <source>
        <dbReference type="ARBA" id="ARBA00022771"/>
    </source>
</evidence>
<dbReference type="InterPro" id="IPR003439">
    <property type="entry name" value="ABC_transporter-like_ATP-bd"/>
</dbReference>